<reference evidence="11 12" key="1">
    <citation type="submission" date="2019-07" db="EMBL/GenBank/DDBJ databases">
        <authorList>
            <person name="Kim J."/>
        </authorList>
    </citation>
    <scope>NUCLEOTIDE SEQUENCE [LARGE SCALE GENOMIC DNA]</scope>
    <source>
        <strain evidence="12">dk17</strain>
    </source>
</reference>
<keyword evidence="10" id="KW-0732">Signal</keyword>
<keyword evidence="7 9" id="KW-0005">Acetoin biosynthesis</keyword>
<comment type="catalytic activity">
    <reaction evidence="1 9">
        <text>(2S)-2-acetolactate + H(+) = (R)-acetoin + CO2</text>
        <dbReference type="Rhea" id="RHEA:21580"/>
        <dbReference type="ChEBI" id="CHEBI:15378"/>
        <dbReference type="ChEBI" id="CHEBI:15686"/>
        <dbReference type="ChEBI" id="CHEBI:16526"/>
        <dbReference type="ChEBI" id="CHEBI:58476"/>
        <dbReference type="EC" id="4.1.1.5"/>
    </reaction>
</comment>
<dbReference type="OrthoDB" id="8612680at2"/>
<dbReference type="PANTHER" id="PTHR35524:SF1">
    <property type="entry name" value="ALPHA-ACETOLACTATE DECARBOXYLASE"/>
    <property type="match status" value="1"/>
</dbReference>
<comment type="similarity">
    <text evidence="3 9">Belongs to the alpha-acetolactate decarboxylase family.</text>
</comment>
<evidence type="ECO:0000256" key="7">
    <source>
        <dbReference type="ARBA" id="ARBA00023061"/>
    </source>
</evidence>
<comment type="caution">
    <text evidence="11">The sequence shown here is derived from an EMBL/GenBank/DDBJ whole genome shotgun (WGS) entry which is preliminary data.</text>
</comment>
<dbReference type="UniPathway" id="UPA00626">
    <property type="reaction ID" value="UER00678"/>
</dbReference>
<evidence type="ECO:0000256" key="10">
    <source>
        <dbReference type="SAM" id="SignalP"/>
    </source>
</evidence>
<evidence type="ECO:0000256" key="8">
    <source>
        <dbReference type="ARBA" id="ARBA00023239"/>
    </source>
</evidence>
<keyword evidence="12" id="KW-1185">Reference proteome</keyword>
<dbReference type="GO" id="GO:0047605">
    <property type="term" value="F:acetolactate decarboxylase activity"/>
    <property type="evidence" value="ECO:0007669"/>
    <property type="project" value="UniProtKB-UniRule"/>
</dbReference>
<keyword evidence="8 9" id="KW-0456">Lyase</keyword>
<dbReference type="CDD" id="cd17299">
    <property type="entry name" value="acetolactate_decarboxylase"/>
    <property type="match status" value="1"/>
</dbReference>
<protein>
    <recommendedName>
        <fullName evidence="5 9">Alpha-acetolactate decarboxylase</fullName>
        <ecNumber evidence="4 9">4.1.1.5</ecNumber>
    </recommendedName>
</protein>
<dbReference type="NCBIfam" id="TIGR01252">
    <property type="entry name" value="acetolac_decarb"/>
    <property type="match status" value="1"/>
</dbReference>
<evidence type="ECO:0000313" key="11">
    <source>
        <dbReference type="EMBL" id="TWR26315.1"/>
    </source>
</evidence>
<dbReference type="GO" id="GO:0045151">
    <property type="term" value="P:acetoin biosynthetic process"/>
    <property type="evidence" value="ECO:0007669"/>
    <property type="project" value="UniProtKB-UniRule"/>
</dbReference>
<dbReference type="PIRSF" id="PIRSF001332">
    <property type="entry name" value="Acetolac_decarb"/>
    <property type="match status" value="1"/>
</dbReference>
<gene>
    <name evidence="11" type="primary">budA</name>
    <name evidence="11" type="ORF">FPZ43_14210</name>
</gene>
<dbReference type="InterPro" id="IPR005128">
    <property type="entry name" value="Acetolactate_a_deCO2ase"/>
</dbReference>
<dbReference type="AlphaFoldDB" id="A0A563U4R5"/>
<evidence type="ECO:0000256" key="9">
    <source>
        <dbReference type="PIRNR" id="PIRNR001332"/>
    </source>
</evidence>
<evidence type="ECO:0000256" key="3">
    <source>
        <dbReference type="ARBA" id="ARBA00007106"/>
    </source>
</evidence>
<dbReference type="PANTHER" id="PTHR35524">
    <property type="entry name" value="ALPHA-ACETOLACTATE DECARBOXYLASE"/>
    <property type="match status" value="1"/>
</dbReference>
<organism evidence="11 12">
    <name type="scientific">Mucilaginibacter pallidiroseus</name>
    <dbReference type="NCBI Taxonomy" id="2599295"/>
    <lineage>
        <taxon>Bacteria</taxon>
        <taxon>Pseudomonadati</taxon>
        <taxon>Bacteroidota</taxon>
        <taxon>Sphingobacteriia</taxon>
        <taxon>Sphingobacteriales</taxon>
        <taxon>Sphingobacteriaceae</taxon>
        <taxon>Mucilaginibacter</taxon>
    </lineage>
</organism>
<name>A0A563U4R5_9SPHI</name>
<feature type="signal peptide" evidence="10">
    <location>
        <begin position="1"/>
        <end position="21"/>
    </location>
</feature>
<feature type="chain" id="PRO_5021739013" description="Alpha-acetolactate decarboxylase" evidence="10">
    <location>
        <begin position="22"/>
        <end position="280"/>
    </location>
</feature>
<evidence type="ECO:0000256" key="2">
    <source>
        <dbReference type="ARBA" id="ARBA00005170"/>
    </source>
</evidence>
<sequence>MEKRLVLFAIFILAHAGESLAQSPPSFKTVKTNQEKRNVMSIDQPQLFQYGVANAFIDGLYEGELSVEQLKRKGNFGIGAPNHIDGELTIVDGTAYQSNAKGQTIEAPEALMTPFAFVTNFRKDTNQTLSDIHDLKDLFARIETLLPNPNAIYALRIKGTFSSIRTRAFPPVREKPFKPLAQLLDQQQFFELKGTAGDMIGFYIPGYLSGINIVGLHFHFLSQDRKSGGHVVGVHAKYLTIEIAEIKALHLLPQHTEDFKNYKFNGVNSPNLQKIEKGAN</sequence>
<evidence type="ECO:0000256" key="4">
    <source>
        <dbReference type="ARBA" id="ARBA00013204"/>
    </source>
</evidence>
<proteinExistence type="inferred from homology"/>
<comment type="pathway">
    <text evidence="2 9">Polyol metabolism; (R,R)-butane-2,3-diol biosynthesis; (R,R)-butane-2,3-diol from pyruvate: step 2/3.</text>
</comment>
<evidence type="ECO:0000313" key="12">
    <source>
        <dbReference type="Proteomes" id="UP000320042"/>
    </source>
</evidence>
<evidence type="ECO:0000256" key="6">
    <source>
        <dbReference type="ARBA" id="ARBA00022793"/>
    </source>
</evidence>
<dbReference type="EC" id="4.1.1.5" evidence="4 9"/>
<dbReference type="Gene3D" id="3.30.1330.80">
    <property type="entry name" value="Hypothetical protein, similar to alpha- acetolactate decarboxylase, domain 2"/>
    <property type="match status" value="2"/>
</dbReference>
<keyword evidence="6 9" id="KW-0210">Decarboxylase</keyword>
<accession>A0A563U4R5</accession>
<evidence type="ECO:0000256" key="1">
    <source>
        <dbReference type="ARBA" id="ARBA00001784"/>
    </source>
</evidence>
<dbReference type="Pfam" id="PF03306">
    <property type="entry name" value="AAL_decarboxy"/>
    <property type="match status" value="1"/>
</dbReference>
<dbReference type="SUPFAM" id="SSF117856">
    <property type="entry name" value="AF0104/ALDC/Ptd012-like"/>
    <property type="match status" value="1"/>
</dbReference>
<dbReference type="Proteomes" id="UP000320042">
    <property type="component" value="Unassembled WGS sequence"/>
</dbReference>
<evidence type="ECO:0000256" key="5">
    <source>
        <dbReference type="ARBA" id="ARBA00020164"/>
    </source>
</evidence>
<dbReference type="RefSeq" id="WP_146382603.1">
    <property type="nucleotide sequence ID" value="NZ_VOEJ01000007.1"/>
</dbReference>
<dbReference type="EMBL" id="VOEJ01000007">
    <property type="protein sequence ID" value="TWR26315.1"/>
    <property type="molecule type" value="Genomic_DNA"/>
</dbReference>